<name>A0ABV6NAW2_9PSEU</name>
<keyword evidence="5" id="KW-0732">Signal</keyword>
<organism evidence="6 7">
    <name type="scientific">Kutzneria chonburiensis</name>
    <dbReference type="NCBI Taxonomy" id="1483604"/>
    <lineage>
        <taxon>Bacteria</taxon>
        <taxon>Bacillati</taxon>
        <taxon>Actinomycetota</taxon>
        <taxon>Actinomycetes</taxon>
        <taxon>Pseudonocardiales</taxon>
        <taxon>Pseudonocardiaceae</taxon>
        <taxon>Kutzneria</taxon>
    </lineage>
</organism>
<evidence type="ECO:0000256" key="5">
    <source>
        <dbReference type="SAM" id="SignalP"/>
    </source>
</evidence>
<dbReference type="RefSeq" id="WP_273940281.1">
    <property type="nucleotide sequence ID" value="NZ_CP097263.1"/>
</dbReference>
<keyword evidence="2" id="KW-0812">Transmembrane</keyword>
<evidence type="ECO:0000256" key="4">
    <source>
        <dbReference type="ARBA" id="ARBA00023136"/>
    </source>
</evidence>
<evidence type="ECO:0000256" key="2">
    <source>
        <dbReference type="ARBA" id="ARBA00022692"/>
    </source>
</evidence>
<keyword evidence="4" id="KW-0472">Membrane</keyword>
<reference evidence="6 7" key="1">
    <citation type="submission" date="2024-09" db="EMBL/GenBank/DDBJ databases">
        <authorList>
            <person name="Sun Q."/>
            <person name="Mori K."/>
        </authorList>
    </citation>
    <scope>NUCLEOTIDE SEQUENCE [LARGE SCALE GENOMIC DNA]</scope>
    <source>
        <strain evidence="6 7">TBRC 1432</strain>
    </source>
</reference>
<keyword evidence="7" id="KW-1185">Reference proteome</keyword>
<evidence type="ECO:0000256" key="3">
    <source>
        <dbReference type="ARBA" id="ARBA00022989"/>
    </source>
</evidence>
<comment type="subcellular location">
    <subcellularLocation>
        <location evidence="1">Membrane</location>
        <topology evidence="1">Multi-pass membrane protein</topology>
    </subcellularLocation>
</comment>
<dbReference type="EMBL" id="JBHLUD010000020">
    <property type="protein sequence ID" value="MFC0549131.1"/>
    <property type="molecule type" value="Genomic_DNA"/>
</dbReference>
<keyword evidence="3" id="KW-1133">Transmembrane helix</keyword>
<feature type="signal peptide" evidence="5">
    <location>
        <begin position="1"/>
        <end position="20"/>
    </location>
</feature>
<comment type="caution">
    <text evidence="6">The sequence shown here is derived from an EMBL/GenBank/DDBJ whole genome shotgun (WGS) entry which is preliminary data.</text>
</comment>
<gene>
    <name evidence="6" type="ORF">ACFFH7_47000</name>
</gene>
<evidence type="ECO:0000313" key="7">
    <source>
        <dbReference type="Proteomes" id="UP001589810"/>
    </source>
</evidence>
<proteinExistence type="predicted"/>
<dbReference type="InterPro" id="IPR032808">
    <property type="entry name" value="DoxX"/>
</dbReference>
<protein>
    <submittedName>
        <fullName evidence="6">DoxX family protein</fullName>
    </submittedName>
</protein>
<accession>A0ABV6NAW2</accession>
<evidence type="ECO:0000256" key="1">
    <source>
        <dbReference type="ARBA" id="ARBA00004141"/>
    </source>
</evidence>
<dbReference type="Proteomes" id="UP001589810">
    <property type="component" value="Unassembled WGS sequence"/>
</dbReference>
<dbReference type="Pfam" id="PF07681">
    <property type="entry name" value="DoxX"/>
    <property type="match status" value="1"/>
</dbReference>
<feature type="chain" id="PRO_5045927412" evidence="5">
    <location>
        <begin position="21"/>
        <end position="122"/>
    </location>
</feature>
<sequence length="122" mass="13331">MLKTLARPMLAATFVTNAWATLKDPAPIAKHAEPMIERYRKVLPDWFPTDAMTLTKVDACVKLGCGALLTVGRLPRLASLVLAADLVPTTLVGHRIWESGDPEERIHFLKNLAIFGGLLASI</sequence>
<evidence type="ECO:0000313" key="6">
    <source>
        <dbReference type="EMBL" id="MFC0549131.1"/>
    </source>
</evidence>